<evidence type="ECO:0000313" key="15">
    <source>
        <dbReference type="EMBL" id="MYL64171.1"/>
    </source>
</evidence>
<keyword evidence="3" id="KW-0813">Transport</keyword>
<keyword evidence="6" id="KW-0769">Symport</keyword>
<keyword evidence="8" id="KW-0915">Sodium</keyword>
<dbReference type="Proteomes" id="UP000447833">
    <property type="component" value="Unassembled WGS sequence"/>
</dbReference>
<evidence type="ECO:0000256" key="2">
    <source>
        <dbReference type="ARBA" id="ARBA00006434"/>
    </source>
</evidence>
<comment type="subcellular location">
    <subcellularLocation>
        <location evidence="1">Cell membrane</location>
        <topology evidence="1">Multi-pass membrane protein</topology>
    </subcellularLocation>
</comment>
<comment type="catalytic activity">
    <reaction evidence="12">
        <text>L-proline(in) + Na(+)(in) = L-proline(out) + Na(+)(out)</text>
        <dbReference type="Rhea" id="RHEA:28967"/>
        <dbReference type="ChEBI" id="CHEBI:29101"/>
        <dbReference type="ChEBI" id="CHEBI:60039"/>
    </reaction>
</comment>
<evidence type="ECO:0000256" key="6">
    <source>
        <dbReference type="ARBA" id="ARBA00022847"/>
    </source>
</evidence>
<feature type="transmembrane region" description="Helical" evidence="14">
    <location>
        <begin position="72"/>
        <end position="91"/>
    </location>
</feature>
<dbReference type="InterPro" id="IPR038377">
    <property type="entry name" value="Na/Glc_symporter_sf"/>
</dbReference>
<feature type="transmembrane region" description="Helical" evidence="14">
    <location>
        <begin position="414"/>
        <end position="433"/>
    </location>
</feature>
<feature type="transmembrane region" description="Helical" evidence="14">
    <location>
        <begin position="509"/>
        <end position="530"/>
    </location>
</feature>
<feature type="transmembrane region" description="Helical" evidence="14">
    <location>
        <begin position="439"/>
        <end position="461"/>
    </location>
</feature>
<feature type="transmembrane region" description="Helical" evidence="14">
    <location>
        <begin position="268"/>
        <end position="289"/>
    </location>
</feature>
<evidence type="ECO:0000256" key="1">
    <source>
        <dbReference type="ARBA" id="ARBA00004651"/>
    </source>
</evidence>
<evidence type="ECO:0000256" key="12">
    <source>
        <dbReference type="ARBA" id="ARBA00033708"/>
    </source>
</evidence>
<evidence type="ECO:0000256" key="9">
    <source>
        <dbReference type="ARBA" id="ARBA00023065"/>
    </source>
</evidence>
<feature type="transmembrane region" description="Helical" evidence="14">
    <location>
        <begin position="152"/>
        <end position="173"/>
    </location>
</feature>
<protein>
    <recommendedName>
        <fullName evidence="17">Sodium:solute symporter family protein</fullName>
    </recommendedName>
</protein>
<comment type="caution">
    <text evidence="15">The sequence shown here is derived from an EMBL/GenBank/DDBJ whole genome shotgun (WGS) entry which is preliminary data.</text>
</comment>
<evidence type="ECO:0000256" key="8">
    <source>
        <dbReference type="ARBA" id="ARBA00023053"/>
    </source>
</evidence>
<dbReference type="PROSITE" id="PS50283">
    <property type="entry name" value="NA_SOLUT_SYMP_3"/>
    <property type="match status" value="1"/>
</dbReference>
<evidence type="ECO:0008006" key="17">
    <source>
        <dbReference type="Google" id="ProtNLM"/>
    </source>
</evidence>
<feature type="transmembrane region" description="Helical" evidence="14">
    <location>
        <begin position="6"/>
        <end position="22"/>
    </location>
</feature>
<evidence type="ECO:0000313" key="16">
    <source>
        <dbReference type="Proteomes" id="UP000447833"/>
    </source>
</evidence>
<dbReference type="PANTHER" id="PTHR48086:SF3">
    <property type="entry name" value="SODIUM_PROLINE SYMPORTER"/>
    <property type="match status" value="1"/>
</dbReference>
<evidence type="ECO:0000256" key="11">
    <source>
        <dbReference type="ARBA" id="ARBA00023201"/>
    </source>
</evidence>
<dbReference type="RefSeq" id="WP_160919605.1">
    <property type="nucleotide sequence ID" value="NZ_WMEY01000003.1"/>
</dbReference>
<sequence>MSTIQVIFWIFLLLYIGAGIYVSKYIKKSKDFYVMSNRGTTLLITGTLLASYMSASTFLGIAGITYTNGPPIFLIVFTSWLGMCMAALYTGRRLRSLGCETMPDFLEMRFGGSVRIVGTIIMIVGLVGYGLVQLMGAGLVLSAITGLSYEAMIITFIVVLLIFGLLGGMWAVIVTDTMMCVTFVIATLIIAPVGIAKSGGLQVITETLYNENPLYWSAGGAVLQAPIGWTIGQMVLWVLFMTAAPWLATRTLSAKNDFVVMKATIWSILLSTVMVTVFYLGVFAVRALNPSITPPDQVLVWMSQNLVNPILGGIGIAGIMAAILSTSSTIFIYAGFALSKDLYERSIKRTLSDKEKLSNARIGQIIIAVIMLVFGLTQPVSIYWIGAWAGALFAVSWLPVLVAGFHWKNVSKTGVISSMIGGATSYILLYQLTNSWALFQMPLGIDPVIVSVMFSFFLLYVGSKLRRADEFYQKKFASINSIPLNQDTLDQFSSQRFELVKQYKSTKRLAIASSIVAVIFFGYLIIQIALKV</sequence>
<feature type="transmembrane region" description="Helical" evidence="14">
    <location>
        <begin position="359"/>
        <end position="376"/>
    </location>
</feature>
<evidence type="ECO:0000256" key="3">
    <source>
        <dbReference type="ARBA" id="ARBA00022448"/>
    </source>
</evidence>
<feature type="transmembrane region" description="Helical" evidence="14">
    <location>
        <begin position="225"/>
        <end position="247"/>
    </location>
</feature>
<keyword evidence="11" id="KW-0739">Sodium transport</keyword>
<comment type="similarity">
    <text evidence="2 13">Belongs to the sodium:solute symporter (SSF) (TC 2.A.21) family.</text>
</comment>
<feature type="transmembrane region" description="Helical" evidence="14">
    <location>
        <begin position="309"/>
        <end position="338"/>
    </location>
</feature>
<dbReference type="GO" id="GO:0006814">
    <property type="term" value="P:sodium ion transport"/>
    <property type="evidence" value="ECO:0007669"/>
    <property type="project" value="UniProtKB-KW"/>
</dbReference>
<dbReference type="GO" id="GO:0005886">
    <property type="term" value="C:plasma membrane"/>
    <property type="evidence" value="ECO:0007669"/>
    <property type="project" value="UniProtKB-SubCell"/>
</dbReference>
<proteinExistence type="inferred from homology"/>
<dbReference type="Gene3D" id="1.20.1730.10">
    <property type="entry name" value="Sodium/glucose cotransporter"/>
    <property type="match status" value="1"/>
</dbReference>
<feature type="transmembrane region" description="Helical" evidence="14">
    <location>
        <begin position="112"/>
        <end position="132"/>
    </location>
</feature>
<keyword evidence="9" id="KW-0406">Ion transport</keyword>
<dbReference type="InterPro" id="IPR001734">
    <property type="entry name" value="Na/solute_symporter"/>
</dbReference>
<dbReference type="GO" id="GO:0015293">
    <property type="term" value="F:symporter activity"/>
    <property type="evidence" value="ECO:0007669"/>
    <property type="project" value="UniProtKB-KW"/>
</dbReference>
<dbReference type="AlphaFoldDB" id="A0A845F048"/>
<evidence type="ECO:0000256" key="10">
    <source>
        <dbReference type="ARBA" id="ARBA00023136"/>
    </source>
</evidence>
<evidence type="ECO:0000256" key="4">
    <source>
        <dbReference type="ARBA" id="ARBA00022475"/>
    </source>
</evidence>
<feature type="transmembrane region" description="Helical" evidence="14">
    <location>
        <begin position="382"/>
        <end position="402"/>
    </location>
</feature>
<dbReference type="PANTHER" id="PTHR48086">
    <property type="entry name" value="SODIUM/PROLINE SYMPORTER-RELATED"/>
    <property type="match status" value="1"/>
</dbReference>
<keyword evidence="4" id="KW-1003">Cell membrane</keyword>
<evidence type="ECO:0000256" key="5">
    <source>
        <dbReference type="ARBA" id="ARBA00022692"/>
    </source>
</evidence>
<feature type="transmembrane region" description="Helical" evidence="14">
    <location>
        <begin position="180"/>
        <end position="205"/>
    </location>
</feature>
<dbReference type="InterPro" id="IPR050277">
    <property type="entry name" value="Sodium:Solute_Symporter"/>
</dbReference>
<keyword evidence="10 14" id="KW-0472">Membrane</keyword>
<dbReference type="EMBL" id="WMEY01000003">
    <property type="protein sequence ID" value="MYL64171.1"/>
    <property type="molecule type" value="Genomic_DNA"/>
</dbReference>
<dbReference type="Pfam" id="PF00474">
    <property type="entry name" value="SSF"/>
    <property type="match status" value="1"/>
</dbReference>
<evidence type="ECO:0000256" key="13">
    <source>
        <dbReference type="RuleBase" id="RU362091"/>
    </source>
</evidence>
<evidence type="ECO:0000256" key="14">
    <source>
        <dbReference type="SAM" id="Phobius"/>
    </source>
</evidence>
<accession>A0A845F048</accession>
<keyword evidence="5 14" id="KW-0812">Transmembrane</keyword>
<keyword evidence="7 14" id="KW-1133">Transmembrane helix</keyword>
<dbReference type="CDD" id="cd10322">
    <property type="entry name" value="SLC5sbd"/>
    <property type="match status" value="1"/>
</dbReference>
<name>A0A845F048_9BACL</name>
<feature type="transmembrane region" description="Helical" evidence="14">
    <location>
        <begin position="42"/>
        <end position="66"/>
    </location>
</feature>
<evidence type="ECO:0000256" key="7">
    <source>
        <dbReference type="ARBA" id="ARBA00022989"/>
    </source>
</evidence>
<gene>
    <name evidence="15" type="ORF">GLW07_12490</name>
</gene>
<reference evidence="15 16" key="1">
    <citation type="submission" date="2019-11" db="EMBL/GenBank/DDBJ databases">
        <title>Genome sequences of 17 halophilic strains isolated from different environments.</title>
        <authorList>
            <person name="Furrow R.E."/>
        </authorList>
    </citation>
    <scope>NUCLEOTIDE SEQUENCE [LARGE SCALE GENOMIC DNA]</scope>
    <source>
        <strain evidence="15 16">22506_14_FS</strain>
    </source>
</reference>
<organism evidence="15 16">
    <name type="scientific">Guptibacillus hwajinpoensis</name>
    <dbReference type="NCBI Taxonomy" id="208199"/>
    <lineage>
        <taxon>Bacteria</taxon>
        <taxon>Bacillati</taxon>
        <taxon>Bacillota</taxon>
        <taxon>Bacilli</taxon>
        <taxon>Bacillales</taxon>
        <taxon>Guptibacillaceae</taxon>
        <taxon>Guptibacillus</taxon>
    </lineage>
</organism>